<sequence length="61" mass="6982">MLSCHFLIFVIIFVVIYLSPQQIIMITDKVNHSLEKGAQKTSLHLSIGEEMAYLDKCTWLA</sequence>
<keyword evidence="1" id="KW-0472">Membrane</keyword>
<proteinExistence type="predicted"/>
<comment type="caution">
    <text evidence="2">The sequence shown here is derived from an EMBL/GenBank/DDBJ whole genome shotgun (WGS) entry which is preliminary data.</text>
</comment>
<evidence type="ECO:0000313" key="3">
    <source>
        <dbReference type="Proteomes" id="UP000004506"/>
    </source>
</evidence>
<reference evidence="3" key="2">
    <citation type="submission" date="2008-04" db="EMBL/GenBank/DDBJ databases">
        <title>Draft genome sequence of Providencia stuartii(ATCC 25827).</title>
        <authorList>
            <person name="Sudarsanam P."/>
            <person name="Ley R."/>
            <person name="Guruge J."/>
            <person name="Turnbaugh P.J."/>
            <person name="Mahowald M."/>
            <person name="Liep D."/>
            <person name="Gordon J."/>
        </authorList>
    </citation>
    <scope>NUCLEOTIDE SEQUENCE [LARGE SCALE GENOMIC DNA]</scope>
    <source>
        <strain evidence="3">ATCC 25827</strain>
    </source>
</reference>
<gene>
    <name evidence="2" type="ORF">PROSTU_01582</name>
</gene>
<name>A0AA86YXS4_PROST</name>
<dbReference type="Proteomes" id="UP000004506">
    <property type="component" value="Unassembled WGS sequence"/>
</dbReference>
<reference evidence="3" key="1">
    <citation type="submission" date="2008-04" db="EMBL/GenBank/DDBJ databases">
        <title>Draft genome sequence of Providencia stuartii (ATCC 25827).</title>
        <authorList>
            <person name="Sudarsanam P."/>
            <person name="Ley R."/>
            <person name="Guruge J."/>
            <person name="Turnbaugh P.J."/>
            <person name="Mahowald M."/>
            <person name="Liep D."/>
            <person name="Gordon J."/>
        </authorList>
    </citation>
    <scope>NUCLEOTIDE SEQUENCE [LARGE SCALE GENOMIC DNA]</scope>
    <source>
        <strain evidence="3">ATCC 25827</strain>
    </source>
</reference>
<keyword evidence="1" id="KW-0812">Transmembrane</keyword>
<evidence type="ECO:0000256" key="1">
    <source>
        <dbReference type="SAM" id="Phobius"/>
    </source>
</evidence>
<dbReference type="AlphaFoldDB" id="A0AA86YXS4"/>
<organism evidence="2 3">
    <name type="scientific">Providencia stuartii ATCC 25827</name>
    <dbReference type="NCBI Taxonomy" id="471874"/>
    <lineage>
        <taxon>Bacteria</taxon>
        <taxon>Pseudomonadati</taxon>
        <taxon>Pseudomonadota</taxon>
        <taxon>Gammaproteobacteria</taxon>
        <taxon>Enterobacterales</taxon>
        <taxon>Morganellaceae</taxon>
        <taxon>Providencia</taxon>
    </lineage>
</organism>
<keyword evidence="1" id="KW-1133">Transmembrane helix</keyword>
<evidence type="ECO:0000313" key="2">
    <source>
        <dbReference type="EMBL" id="EDU58407.1"/>
    </source>
</evidence>
<accession>A0AA86YXS4</accession>
<feature type="transmembrane region" description="Helical" evidence="1">
    <location>
        <begin position="6"/>
        <end position="26"/>
    </location>
</feature>
<dbReference type="EMBL" id="ABJD02000101">
    <property type="protein sequence ID" value="EDU58407.1"/>
    <property type="molecule type" value="Genomic_DNA"/>
</dbReference>
<reference evidence="2 3" key="3">
    <citation type="submission" date="2008-05" db="EMBL/GenBank/DDBJ databases">
        <authorList>
            <person name="Fulton L."/>
            <person name="Clifton S."/>
            <person name="Fulton B."/>
            <person name="Xu J."/>
            <person name="Minx P."/>
            <person name="Pepin K.H."/>
            <person name="Johnson M."/>
            <person name="Thiruvilangam P."/>
            <person name="Bhonagiri V."/>
            <person name="Nash W.E."/>
            <person name="Mardis E.R."/>
            <person name="Wilson R.K."/>
        </authorList>
    </citation>
    <scope>NUCLEOTIDE SEQUENCE [LARGE SCALE GENOMIC DNA]</scope>
    <source>
        <strain evidence="2 3">ATCC 25827</strain>
    </source>
</reference>
<protein>
    <submittedName>
        <fullName evidence="2">Uncharacterized protein</fullName>
    </submittedName>
</protein>